<dbReference type="GO" id="GO:0007165">
    <property type="term" value="P:signal transduction"/>
    <property type="evidence" value="ECO:0007669"/>
    <property type="project" value="InterPro"/>
</dbReference>
<comment type="caution">
    <text evidence="2">The sequence shown here is derived from an EMBL/GenBank/DDBJ whole genome shotgun (WGS) entry which is preliminary data.</text>
</comment>
<dbReference type="SUPFAM" id="SSF50341">
    <property type="entry name" value="CheW-like"/>
    <property type="match status" value="1"/>
</dbReference>
<dbReference type="Gene3D" id="2.30.30.40">
    <property type="entry name" value="SH3 Domains"/>
    <property type="match status" value="1"/>
</dbReference>
<evidence type="ECO:0000259" key="1">
    <source>
        <dbReference type="PROSITE" id="PS50851"/>
    </source>
</evidence>
<dbReference type="Proteomes" id="UP001138768">
    <property type="component" value="Unassembled WGS sequence"/>
</dbReference>
<dbReference type="PROSITE" id="PS50851">
    <property type="entry name" value="CHEW"/>
    <property type="match status" value="1"/>
</dbReference>
<dbReference type="EMBL" id="NRRY01000006">
    <property type="protein sequence ID" value="MBK1617928.1"/>
    <property type="molecule type" value="Genomic_DNA"/>
</dbReference>
<accession>A0A9X0W7Z7</accession>
<sequence>MVSRPSWPGGPAMISAERRATPISEPPHFEVAEECVVFALCAQTYAVAADRLLSCLSLPRLTALDDTPPYLMGAFDLRGVLAPVVSPAVLGGAPLQPAASSDLLIVLEAEGDPLALHADTLLGIEPLCAQPWERRSVSAGTLQIRLSGGRAQFIDPSLIALVADPQGLSDHGSAAQSADERLLDFERELDASALALLERRAERYRSLARVVRGRRRWGEVSA</sequence>
<keyword evidence="3" id="KW-1185">Reference proteome</keyword>
<organism evidence="2 3">
    <name type="scientific">Lamprobacter modestohalophilus</name>
    <dbReference type="NCBI Taxonomy" id="1064514"/>
    <lineage>
        <taxon>Bacteria</taxon>
        <taxon>Pseudomonadati</taxon>
        <taxon>Pseudomonadota</taxon>
        <taxon>Gammaproteobacteria</taxon>
        <taxon>Chromatiales</taxon>
        <taxon>Chromatiaceae</taxon>
        <taxon>Lamprobacter</taxon>
    </lineage>
</organism>
<reference evidence="2 3" key="1">
    <citation type="journal article" date="2020" name="Microorganisms">
        <title>Osmotic Adaptation and Compatible Solute Biosynthesis of Phototrophic Bacteria as Revealed from Genome Analyses.</title>
        <authorList>
            <person name="Imhoff J.F."/>
            <person name="Rahn T."/>
            <person name="Kunzel S."/>
            <person name="Keller A."/>
            <person name="Neulinger S.C."/>
        </authorList>
    </citation>
    <scope>NUCLEOTIDE SEQUENCE [LARGE SCALE GENOMIC DNA]</scope>
    <source>
        <strain evidence="2 3">DSM 25653</strain>
    </source>
</reference>
<dbReference type="GO" id="GO:0006935">
    <property type="term" value="P:chemotaxis"/>
    <property type="evidence" value="ECO:0007669"/>
    <property type="project" value="InterPro"/>
</dbReference>
<dbReference type="AlphaFoldDB" id="A0A9X0W7Z7"/>
<feature type="domain" description="CheW-like" evidence="1">
    <location>
        <begin position="32"/>
        <end position="174"/>
    </location>
</feature>
<gene>
    <name evidence="2" type="ORF">CKO42_05550</name>
</gene>
<dbReference type="Pfam" id="PF01584">
    <property type="entry name" value="CheW"/>
    <property type="match status" value="1"/>
</dbReference>
<evidence type="ECO:0000313" key="2">
    <source>
        <dbReference type="EMBL" id="MBK1617928.1"/>
    </source>
</evidence>
<dbReference type="SMART" id="SM00260">
    <property type="entry name" value="CheW"/>
    <property type="match status" value="1"/>
</dbReference>
<dbReference type="InterPro" id="IPR036061">
    <property type="entry name" value="CheW-like_dom_sf"/>
</dbReference>
<protein>
    <recommendedName>
        <fullName evidence="1">CheW-like domain-containing protein</fullName>
    </recommendedName>
</protein>
<proteinExistence type="predicted"/>
<name>A0A9X0W7Z7_9GAMM</name>
<evidence type="ECO:0000313" key="3">
    <source>
        <dbReference type="Proteomes" id="UP001138768"/>
    </source>
</evidence>
<dbReference type="Gene3D" id="2.40.50.180">
    <property type="entry name" value="CheA-289, Domain 4"/>
    <property type="match status" value="1"/>
</dbReference>
<dbReference type="InterPro" id="IPR002545">
    <property type="entry name" value="CheW-lke_dom"/>
</dbReference>